<reference evidence="2" key="1">
    <citation type="submission" date="2022-01" db="EMBL/GenBank/DDBJ databases">
        <authorList>
            <person name="Braso-Vives M."/>
        </authorList>
    </citation>
    <scope>NUCLEOTIDE SEQUENCE</scope>
</reference>
<evidence type="ECO:0000256" key="1">
    <source>
        <dbReference type="SAM" id="MobiDB-lite"/>
    </source>
</evidence>
<feature type="region of interest" description="Disordered" evidence="1">
    <location>
        <begin position="67"/>
        <end position="94"/>
    </location>
</feature>
<proteinExistence type="predicted"/>
<dbReference type="AlphaFoldDB" id="A0A8K0EQR6"/>
<dbReference type="OrthoDB" id="10280082at2759"/>
<organism evidence="2 3">
    <name type="scientific">Branchiostoma lanceolatum</name>
    <name type="common">Common lancelet</name>
    <name type="synonym">Amphioxus lanceolatum</name>
    <dbReference type="NCBI Taxonomy" id="7740"/>
    <lineage>
        <taxon>Eukaryota</taxon>
        <taxon>Metazoa</taxon>
        <taxon>Chordata</taxon>
        <taxon>Cephalochordata</taxon>
        <taxon>Leptocardii</taxon>
        <taxon>Amphioxiformes</taxon>
        <taxon>Branchiostomatidae</taxon>
        <taxon>Branchiostoma</taxon>
    </lineage>
</organism>
<evidence type="ECO:0000313" key="3">
    <source>
        <dbReference type="Proteomes" id="UP000838412"/>
    </source>
</evidence>
<name>A0A8K0EQR6_BRALA</name>
<dbReference type="Proteomes" id="UP000838412">
    <property type="component" value="Chromosome 3"/>
</dbReference>
<feature type="compositionally biased region" description="Polar residues" evidence="1">
    <location>
        <begin position="76"/>
        <end position="94"/>
    </location>
</feature>
<evidence type="ECO:0000313" key="2">
    <source>
        <dbReference type="EMBL" id="CAH1257615.1"/>
    </source>
</evidence>
<accession>A0A8K0EQR6</accession>
<dbReference type="EMBL" id="OV696688">
    <property type="protein sequence ID" value="CAH1257615.1"/>
    <property type="molecule type" value="Genomic_DNA"/>
</dbReference>
<protein>
    <submittedName>
        <fullName evidence="2">Hypp1864 protein</fullName>
    </submittedName>
</protein>
<gene>
    <name evidence="2" type="primary">Hypp1864</name>
    <name evidence="2" type="ORF">BLAG_LOCUS15461</name>
</gene>
<sequence>MEEVQEDLKVPEWFQQYRHAHQRQLSYKGKAQRLRRSLLQQNQQSLSYALERVRQVEFSGKHAVKPEQDFQLGASEGTNNPQRNKCLQESSGHS</sequence>
<keyword evidence="3" id="KW-1185">Reference proteome</keyword>